<keyword evidence="3" id="KW-1185">Reference proteome</keyword>
<keyword evidence="1" id="KW-0472">Membrane</keyword>
<dbReference type="Proteomes" id="UP000282613">
    <property type="component" value="Unassembled WGS sequence"/>
</dbReference>
<protein>
    <submittedName>
        <fullName evidence="4">G_PROTEIN_RECEP_F1_2 domain-containing protein</fullName>
    </submittedName>
</protein>
<dbReference type="OrthoDB" id="6254727at2759"/>
<dbReference type="Gene3D" id="1.20.1070.10">
    <property type="entry name" value="Rhodopsin 7-helix transmembrane proteins"/>
    <property type="match status" value="1"/>
</dbReference>
<evidence type="ECO:0000256" key="1">
    <source>
        <dbReference type="SAM" id="Phobius"/>
    </source>
</evidence>
<feature type="transmembrane region" description="Helical" evidence="1">
    <location>
        <begin position="41"/>
        <end position="63"/>
    </location>
</feature>
<proteinExistence type="predicted"/>
<feature type="transmembrane region" description="Helical" evidence="1">
    <location>
        <begin position="115"/>
        <end position="135"/>
    </location>
</feature>
<name>A0A0R3W846_TAEAS</name>
<sequence>MSRKASVSRLYLEHWQTHGGLNVPPPRSQVPVEFPPVSGHWFAVVVASVGILLNLSLIVRLFLKKYSPFAWFAIGMRCCDLLACFCYALGEIYRIVHNSLRWRWMSCAVVISKPAFWVCFTIRMALTLMEAWYLFTRLIFPSVYRRHGRWVILACIFFFYVLQAVLADFVHSLTTETGRYILCFEAMDMFRLYGDATGSQKLVIAHHVAMAFILPLLFTHYLYVNMLNALAESPNATHLLTYNFVQQMYFMDNLLPALVWSPFFFLFFVFHFGTYLHFSQATILHRVTFGAGLTYHAFYPLLCVYFRRDVGGHLMCGLDVSQGHWAKNEQEDREEFYGFIIERVAPPWSSSIIRPPHFMTKDKAFKNINTDHEATQITTSPKFQTKGFSHRSSADLTVKRVA</sequence>
<feature type="transmembrane region" description="Helical" evidence="1">
    <location>
        <begin position="204"/>
        <end position="224"/>
    </location>
</feature>
<gene>
    <name evidence="2" type="ORF">TASK_LOCUS6503</name>
</gene>
<dbReference type="WBParaSite" id="TASK_0000650201-mRNA-1">
    <property type="protein sequence ID" value="TASK_0000650201-mRNA-1"/>
    <property type="gene ID" value="TASK_0000650201"/>
</dbReference>
<accession>A0A0R3W846</accession>
<evidence type="ECO:0000313" key="2">
    <source>
        <dbReference type="EMBL" id="VDK36845.1"/>
    </source>
</evidence>
<evidence type="ECO:0000313" key="3">
    <source>
        <dbReference type="Proteomes" id="UP000282613"/>
    </source>
</evidence>
<keyword evidence="1" id="KW-1133">Transmembrane helix</keyword>
<reference evidence="4" key="1">
    <citation type="submission" date="2017-02" db="UniProtKB">
        <authorList>
            <consortium name="WormBaseParasite"/>
        </authorList>
    </citation>
    <scope>IDENTIFICATION</scope>
</reference>
<reference evidence="2 3" key="2">
    <citation type="submission" date="2018-11" db="EMBL/GenBank/DDBJ databases">
        <authorList>
            <consortium name="Pathogen Informatics"/>
        </authorList>
    </citation>
    <scope>NUCLEOTIDE SEQUENCE [LARGE SCALE GENOMIC DNA]</scope>
</reference>
<dbReference type="AlphaFoldDB" id="A0A0R3W846"/>
<keyword evidence="1" id="KW-0812">Transmembrane</keyword>
<feature type="transmembrane region" description="Helical" evidence="1">
    <location>
        <begin position="257"/>
        <end position="277"/>
    </location>
</feature>
<organism evidence="4">
    <name type="scientific">Taenia asiatica</name>
    <name type="common">Asian tapeworm</name>
    <dbReference type="NCBI Taxonomy" id="60517"/>
    <lineage>
        <taxon>Eukaryota</taxon>
        <taxon>Metazoa</taxon>
        <taxon>Spiralia</taxon>
        <taxon>Lophotrochozoa</taxon>
        <taxon>Platyhelminthes</taxon>
        <taxon>Cestoda</taxon>
        <taxon>Eucestoda</taxon>
        <taxon>Cyclophyllidea</taxon>
        <taxon>Taeniidae</taxon>
        <taxon>Taenia</taxon>
    </lineage>
</organism>
<feature type="transmembrane region" description="Helical" evidence="1">
    <location>
        <begin position="147"/>
        <end position="166"/>
    </location>
</feature>
<feature type="transmembrane region" description="Helical" evidence="1">
    <location>
        <begin position="70"/>
        <end position="95"/>
    </location>
</feature>
<dbReference type="EMBL" id="UYRS01018508">
    <property type="protein sequence ID" value="VDK36845.1"/>
    <property type="molecule type" value="Genomic_DNA"/>
</dbReference>
<dbReference type="SUPFAM" id="SSF81321">
    <property type="entry name" value="Family A G protein-coupled receptor-like"/>
    <property type="match status" value="1"/>
</dbReference>
<feature type="transmembrane region" description="Helical" evidence="1">
    <location>
        <begin position="283"/>
        <end position="306"/>
    </location>
</feature>
<evidence type="ECO:0000313" key="4">
    <source>
        <dbReference type="WBParaSite" id="TASK_0000650201-mRNA-1"/>
    </source>
</evidence>